<dbReference type="OrthoDB" id="26872at2"/>
<evidence type="ECO:0000313" key="4">
    <source>
        <dbReference type="EMBL" id="KMS68934.1"/>
    </source>
</evidence>
<evidence type="ECO:0000256" key="1">
    <source>
        <dbReference type="SAM" id="MobiDB-lite"/>
    </source>
</evidence>
<evidence type="ECO:0000256" key="2">
    <source>
        <dbReference type="SAM" id="SignalP"/>
    </source>
</evidence>
<reference evidence="4 5" key="1">
    <citation type="submission" date="2015-06" db="EMBL/GenBank/DDBJ databases">
        <authorList>
            <person name="Ju K.-S."/>
            <person name="Doroghazi J.R."/>
            <person name="Metcalf W.W."/>
        </authorList>
    </citation>
    <scope>NUCLEOTIDE SEQUENCE [LARGE SCALE GENOMIC DNA]</scope>
    <source>
        <strain evidence="4 5">NRRL 3414</strain>
    </source>
</reference>
<feature type="signal peptide" evidence="2">
    <location>
        <begin position="1"/>
        <end position="35"/>
    </location>
</feature>
<evidence type="ECO:0000313" key="5">
    <source>
        <dbReference type="Proteomes" id="UP000037432"/>
    </source>
</evidence>
<keyword evidence="2" id="KW-0732">Signal</keyword>
<sequence length="227" mass="23638">MTGFRTSGTRVTGARPLARRAALAATAVTAALVLAACGGDDRPDTASGADKTPSTHKSQSQSQSHNAQDVSFAQGMIPHHQQALEMAELAADRASSAQVKDLAARIEKAQDPEIRTMSGWLKTWGEDVPSAAPGMDHSGHSGGSDASGMPGMMGEDDMAELSKASGKTFDTLFLTLMVEHHEGAVEMAEGEKAKGEYGPATELADDVITAQTAEIKEMNKLLGKSGS</sequence>
<name>A0A0J7YZB9_STRVR</name>
<dbReference type="InterPro" id="IPR005183">
    <property type="entry name" value="DUF305_CopM-like"/>
</dbReference>
<dbReference type="InterPro" id="IPR012347">
    <property type="entry name" value="Ferritin-like"/>
</dbReference>
<gene>
    <name evidence="4" type="ORF">ACM01_37140</name>
</gene>
<proteinExistence type="predicted"/>
<protein>
    <submittedName>
        <fullName evidence="4">Copper resistance protein</fullName>
    </submittedName>
</protein>
<dbReference type="Proteomes" id="UP000037432">
    <property type="component" value="Unassembled WGS sequence"/>
</dbReference>
<dbReference type="PANTHER" id="PTHR36933">
    <property type="entry name" value="SLL0788 PROTEIN"/>
    <property type="match status" value="1"/>
</dbReference>
<feature type="region of interest" description="Disordered" evidence="1">
    <location>
        <begin position="131"/>
        <end position="156"/>
    </location>
</feature>
<dbReference type="EMBL" id="LFNT01000068">
    <property type="protein sequence ID" value="KMS68934.1"/>
    <property type="molecule type" value="Genomic_DNA"/>
</dbReference>
<organism evidence="4 5">
    <name type="scientific">Streptomyces viridochromogenes</name>
    <dbReference type="NCBI Taxonomy" id="1938"/>
    <lineage>
        <taxon>Bacteria</taxon>
        <taxon>Bacillati</taxon>
        <taxon>Actinomycetota</taxon>
        <taxon>Actinomycetes</taxon>
        <taxon>Kitasatosporales</taxon>
        <taxon>Streptomycetaceae</taxon>
        <taxon>Streptomyces</taxon>
    </lineage>
</organism>
<feature type="region of interest" description="Disordered" evidence="1">
    <location>
        <begin position="40"/>
        <end position="68"/>
    </location>
</feature>
<dbReference type="Gene3D" id="1.20.1260.10">
    <property type="match status" value="1"/>
</dbReference>
<dbReference type="PANTHER" id="PTHR36933:SF1">
    <property type="entry name" value="SLL0788 PROTEIN"/>
    <property type="match status" value="1"/>
</dbReference>
<evidence type="ECO:0000259" key="3">
    <source>
        <dbReference type="Pfam" id="PF03713"/>
    </source>
</evidence>
<feature type="chain" id="PRO_5039559033" evidence="2">
    <location>
        <begin position="36"/>
        <end position="227"/>
    </location>
</feature>
<dbReference type="AlphaFoldDB" id="A0A0J7YZB9"/>
<comment type="caution">
    <text evidence="4">The sequence shown here is derived from an EMBL/GenBank/DDBJ whole genome shotgun (WGS) entry which is preliminary data.</text>
</comment>
<dbReference type="PATRIC" id="fig|1938.3.peg.8143"/>
<dbReference type="Pfam" id="PF03713">
    <property type="entry name" value="DUF305"/>
    <property type="match status" value="1"/>
</dbReference>
<feature type="domain" description="DUF305" evidence="3">
    <location>
        <begin position="69"/>
        <end position="222"/>
    </location>
</feature>
<accession>A0A0J7YZB9</accession>